<sequence>MRVLPPSAVIRRTRSPSNEPSSGEGLRELGANEIVVGLDDIDTSVDVVLDSVGGGHLVTAWSLLRPGGSLQSIGWASGEPATFPPNSTFVPGAAKTLRSFGDASRPGPDLAVLAEPGHS</sequence>
<dbReference type="InterPro" id="IPR036291">
    <property type="entry name" value="NAD(P)-bd_dom_sf"/>
</dbReference>
<evidence type="ECO:0008006" key="4">
    <source>
        <dbReference type="Google" id="ProtNLM"/>
    </source>
</evidence>
<proteinExistence type="predicted"/>
<evidence type="ECO:0000256" key="1">
    <source>
        <dbReference type="SAM" id="MobiDB-lite"/>
    </source>
</evidence>
<dbReference type="Proteomes" id="UP001501509">
    <property type="component" value="Unassembled WGS sequence"/>
</dbReference>
<feature type="region of interest" description="Disordered" evidence="1">
    <location>
        <begin position="99"/>
        <end position="119"/>
    </location>
</feature>
<dbReference type="RefSeq" id="WP_344547525.1">
    <property type="nucleotide sequence ID" value="NZ_BAAATD010000014.1"/>
</dbReference>
<keyword evidence="3" id="KW-1185">Reference proteome</keyword>
<evidence type="ECO:0000313" key="3">
    <source>
        <dbReference type="Proteomes" id="UP001501509"/>
    </source>
</evidence>
<name>A0ABN3QKL8_9ACTN</name>
<protein>
    <recommendedName>
        <fullName evidence="4">Alcohol dehydrogenase-like C-terminal domain-containing protein</fullName>
    </recommendedName>
</protein>
<dbReference type="EMBL" id="BAAATD010000014">
    <property type="protein sequence ID" value="GAA2628928.1"/>
    <property type="molecule type" value="Genomic_DNA"/>
</dbReference>
<organism evidence="2 3">
    <name type="scientific">Actinomadura fulvescens</name>
    <dbReference type="NCBI Taxonomy" id="46160"/>
    <lineage>
        <taxon>Bacteria</taxon>
        <taxon>Bacillati</taxon>
        <taxon>Actinomycetota</taxon>
        <taxon>Actinomycetes</taxon>
        <taxon>Streptosporangiales</taxon>
        <taxon>Thermomonosporaceae</taxon>
        <taxon>Actinomadura</taxon>
    </lineage>
</organism>
<feature type="region of interest" description="Disordered" evidence="1">
    <location>
        <begin position="1"/>
        <end position="26"/>
    </location>
</feature>
<evidence type="ECO:0000313" key="2">
    <source>
        <dbReference type="EMBL" id="GAA2628928.1"/>
    </source>
</evidence>
<dbReference type="Gene3D" id="3.40.50.720">
    <property type="entry name" value="NAD(P)-binding Rossmann-like Domain"/>
    <property type="match status" value="1"/>
</dbReference>
<gene>
    <name evidence="2" type="ORF">GCM10010411_77980</name>
</gene>
<accession>A0ABN3QKL8</accession>
<reference evidence="2 3" key="1">
    <citation type="journal article" date="2019" name="Int. J. Syst. Evol. Microbiol.">
        <title>The Global Catalogue of Microorganisms (GCM) 10K type strain sequencing project: providing services to taxonomists for standard genome sequencing and annotation.</title>
        <authorList>
            <consortium name="The Broad Institute Genomics Platform"/>
            <consortium name="The Broad Institute Genome Sequencing Center for Infectious Disease"/>
            <person name="Wu L."/>
            <person name="Ma J."/>
        </authorList>
    </citation>
    <scope>NUCLEOTIDE SEQUENCE [LARGE SCALE GENOMIC DNA]</scope>
    <source>
        <strain evidence="2 3">JCM 6833</strain>
    </source>
</reference>
<comment type="caution">
    <text evidence="2">The sequence shown here is derived from an EMBL/GenBank/DDBJ whole genome shotgun (WGS) entry which is preliminary data.</text>
</comment>
<dbReference type="SUPFAM" id="SSF51735">
    <property type="entry name" value="NAD(P)-binding Rossmann-fold domains"/>
    <property type="match status" value="1"/>
</dbReference>